<dbReference type="EMBL" id="SNRY01003573">
    <property type="protein sequence ID" value="KAA6320490.1"/>
    <property type="molecule type" value="Genomic_DNA"/>
</dbReference>
<gene>
    <name evidence="2" type="ORF">EZS27_029744</name>
</gene>
<sequence>MLTPDKLTEIFCIADDFCKEFDLEAQKHQIETLDKKNYHRPSRMSDSEIMTILIGFHFGTFRNFKHYYLFYVQKYLTREFPDLVSYNRFVELQSKVFIQFALFLKLICLGKCTGITYVDSTCIRICHNKRIRRNKVFKGLAEIGKSTMGWFFGFKLHLLCNERGELVNFCLTRGNVDDRNQKVFSVLSKGLFGKLYADKGYISASLFEILFNKGIHLVTGIKKNMENRLMSLNDKMLLRKRSIIETINGELKHICHIEHSRHRSPENFIINLLAALGAYSFFPKKPSIKFDKGQISKLDLFL</sequence>
<proteinExistence type="predicted"/>
<reference evidence="2" key="1">
    <citation type="submission" date="2019-03" db="EMBL/GenBank/DDBJ databases">
        <title>Single cell metagenomics reveals metabolic interactions within the superorganism composed of flagellate Streblomastix strix and complex community of Bacteroidetes bacteria on its surface.</title>
        <authorList>
            <person name="Treitli S.C."/>
            <person name="Kolisko M."/>
            <person name="Husnik F."/>
            <person name="Keeling P."/>
            <person name="Hampl V."/>
        </authorList>
    </citation>
    <scope>NUCLEOTIDE SEQUENCE</scope>
    <source>
        <strain evidence="2">STM</strain>
    </source>
</reference>
<name>A0A5J4QHJ1_9ZZZZ</name>
<dbReference type="AlphaFoldDB" id="A0A5J4QHJ1"/>
<comment type="caution">
    <text evidence="2">The sequence shown here is derived from an EMBL/GenBank/DDBJ whole genome shotgun (WGS) entry which is preliminary data.</text>
</comment>
<feature type="domain" description="Transposase DDE" evidence="1">
    <location>
        <begin position="110"/>
        <end position="264"/>
    </location>
</feature>
<protein>
    <recommendedName>
        <fullName evidence="1">Transposase DDE domain-containing protein</fullName>
    </recommendedName>
</protein>
<dbReference type="NCBIfam" id="NF033520">
    <property type="entry name" value="transpos_IS982"/>
    <property type="match status" value="1"/>
</dbReference>
<dbReference type="InterPro" id="IPR025668">
    <property type="entry name" value="Tnp_DDE_dom"/>
</dbReference>
<organism evidence="2">
    <name type="scientific">termite gut metagenome</name>
    <dbReference type="NCBI Taxonomy" id="433724"/>
    <lineage>
        <taxon>unclassified sequences</taxon>
        <taxon>metagenomes</taxon>
        <taxon>organismal metagenomes</taxon>
    </lineage>
</organism>
<accession>A0A5J4QHJ1</accession>
<dbReference type="Pfam" id="PF13612">
    <property type="entry name" value="DDE_Tnp_1_3"/>
    <property type="match status" value="1"/>
</dbReference>
<evidence type="ECO:0000259" key="1">
    <source>
        <dbReference type="Pfam" id="PF13612"/>
    </source>
</evidence>
<evidence type="ECO:0000313" key="2">
    <source>
        <dbReference type="EMBL" id="KAA6320490.1"/>
    </source>
</evidence>